<evidence type="ECO:0000259" key="14">
    <source>
        <dbReference type="Pfam" id="PF07715"/>
    </source>
</evidence>
<keyword evidence="8" id="KW-0675">Receptor</keyword>
<gene>
    <name evidence="15" type="ORF">FCN74_07855</name>
</gene>
<keyword evidence="4 10" id="KW-0812">Transmembrane</keyword>
<dbReference type="RefSeq" id="WP_138932052.1">
    <property type="nucleotide sequence ID" value="NZ_SWMU01000003.1"/>
</dbReference>
<dbReference type="NCBIfam" id="TIGR04057">
    <property type="entry name" value="SusC_RagA_signa"/>
    <property type="match status" value="1"/>
</dbReference>
<comment type="subcellular location">
    <subcellularLocation>
        <location evidence="1 10">Cell outer membrane</location>
        <topology evidence="1 10">Multi-pass membrane protein</topology>
    </subcellularLocation>
</comment>
<keyword evidence="7 10" id="KW-0472">Membrane</keyword>
<dbReference type="Pfam" id="PF07715">
    <property type="entry name" value="Plug"/>
    <property type="match status" value="1"/>
</dbReference>
<dbReference type="InterPro" id="IPR023996">
    <property type="entry name" value="TonB-dep_OMP_SusC/RagA"/>
</dbReference>
<keyword evidence="9 10" id="KW-0998">Cell outer membrane</keyword>
<dbReference type="Gene3D" id="2.60.40.1120">
    <property type="entry name" value="Carboxypeptidase-like, regulatory domain"/>
    <property type="match status" value="1"/>
</dbReference>
<dbReference type="InterPro" id="IPR036942">
    <property type="entry name" value="Beta-barrel_TonB_sf"/>
</dbReference>
<comment type="similarity">
    <text evidence="10 11">Belongs to the TonB-dependent receptor family.</text>
</comment>
<evidence type="ECO:0000256" key="2">
    <source>
        <dbReference type="ARBA" id="ARBA00022448"/>
    </source>
</evidence>
<evidence type="ECO:0000256" key="3">
    <source>
        <dbReference type="ARBA" id="ARBA00022452"/>
    </source>
</evidence>
<evidence type="ECO:0000313" key="16">
    <source>
        <dbReference type="Proteomes" id="UP000306552"/>
    </source>
</evidence>
<feature type="domain" description="TonB-dependent receptor plug" evidence="14">
    <location>
        <begin position="111"/>
        <end position="225"/>
    </location>
</feature>
<dbReference type="InterPro" id="IPR037066">
    <property type="entry name" value="Plug_dom_sf"/>
</dbReference>
<dbReference type="Pfam" id="PF13715">
    <property type="entry name" value="CarbopepD_reg_2"/>
    <property type="match status" value="1"/>
</dbReference>
<keyword evidence="3 10" id="KW-1134">Transmembrane beta strand</keyword>
<keyword evidence="6 11" id="KW-0798">TonB box</keyword>
<keyword evidence="5 12" id="KW-0732">Signal</keyword>
<dbReference type="SUPFAM" id="SSF49464">
    <property type="entry name" value="Carboxypeptidase regulatory domain-like"/>
    <property type="match status" value="1"/>
</dbReference>
<dbReference type="NCBIfam" id="TIGR04056">
    <property type="entry name" value="OMP_RagA_SusC"/>
    <property type="match status" value="1"/>
</dbReference>
<dbReference type="InterPro" id="IPR012910">
    <property type="entry name" value="Plug_dom"/>
</dbReference>
<organism evidence="15 16">
    <name type="scientific">Mesohalobacter halotolerans</name>
    <dbReference type="NCBI Taxonomy" id="1883405"/>
    <lineage>
        <taxon>Bacteria</taxon>
        <taxon>Pseudomonadati</taxon>
        <taxon>Bacteroidota</taxon>
        <taxon>Flavobacteriia</taxon>
        <taxon>Flavobacteriales</taxon>
        <taxon>Flavobacteriaceae</taxon>
        <taxon>Mesohalobacter</taxon>
    </lineage>
</organism>
<keyword evidence="2 10" id="KW-0813">Transport</keyword>
<dbReference type="SUPFAM" id="SSF56935">
    <property type="entry name" value="Porins"/>
    <property type="match status" value="1"/>
</dbReference>
<reference evidence="15 16" key="1">
    <citation type="submission" date="2019-04" db="EMBL/GenBank/DDBJ databases">
        <title>Psychroflexus halotolerans sp. nov., isolated from a marine solar saltern.</title>
        <authorList>
            <person name="Feng X."/>
        </authorList>
    </citation>
    <scope>NUCLEOTIDE SEQUENCE [LARGE SCALE GENOMIC DNA]</scope>
    <source>
        <strain evidence="15 16">WDS2C27</strain>
    </source>
</reference>
<protein>
    <submittedName>
        <fullName evidence="15">SusC/RagA family TonB-linked outer membrane protein</fullName>
    </submittedName>
</protein>
<dbReference type="EMBL" id="SWMU01000003">
    <property type="protein sequence ID" value="TKS55937.1"/>
    <property type="molecule type" value="Genomic_DNA"/>
</dbReference>
<dbReference type="AlphaFoldDB" id="A0A4U5TPB3"/>
<name>A0A4U5TPB3_9FLAO</name>
<evidence type="ECO:0000256" key="8">
    <source>
        <dbReference type="ARBA" id="ARBA00023170"/>
    </source>
</evidence>
<evidence type="ECO:0000256" key="11">
    <source>
        <dbReference type="RuleBase" id="RU003357"/>
    </source>
</evidence>
<evidence type="ECO:0000256" key="1">
    <source>
        <dbReference type="ARBA" id="ARBA00004571"/>
    </source>
</evidence>
<feature type="signal peptide" evidence="12">
    <location>
        <begin position="1"/>
        <end position="19"/>
    </location>
</feature>
<proteinExistence type="inferred from homology"/>
<comment type="caution">
    <text evidence="15">The sequence shown here is derived from an EMBL/GenBank/DDBJ whole genome shotgun (WGS) entry which is preliminary data.</text>
</comment>
<dbReference type="Proteomes" id="UP000306552">
    <property type="component" value="Unassembled WGS sequence"/>
</dbReference>
<evidence type="ECO:0000256" key="6">
    <source>
        <dbReference type="ARBA" id="ARBA00023077"/>
    </source>
</evidence>
<dbReference type="GO" id="GO:0044718">
    <property type="term" value="P:siderophore transmembrane transport"/>
    <property type="evidence" value="ECO:0007669"/>
    <property type="project" value="TreeGrafter"/>
</dbReference>
<dbReference type="GO" id="GO:0009279">
    <property type="term" value="C:cell outer membrane"/>
    <property type="evidence" value="ECO:0007669"/>
    <property type="project" value="UniProtKB-SubCell"/>
</dbReference>
<evidence type="ECO:0000256" key="5">
    <source>
        <dbReference type="ARBA" id="ARBA00022729"/>
    </source>
</evidence>
<evidence type="ECO:0000256" key="7">
    <source>
        <dbReference type="ARBA" id="ARBA00023136"/>
    </source>
</evidence>
<dbReference type="InterPro" id="IPR023997">
    <property type="entry name" value="TonB-dep_OMP_SusC/RagA_CS"/>
</dbReference>
<dbReference type="InterPro" id="IPR008969">
    <property type="entry name" value="CarboxyPept-like_regulatory"/>
</dbReference>
<sequence>MKTFKYLCLFLFLPLGVFAQNTVSGTVVDDQNLPIPGVNILIEDTQRGTTTDFDGNYNIEINNGEVLVFSYLGFKTQKISYTGQSEINVQLTPDQSQLEEVVLIGYGTSTKKDLTGSVTAISEDDFTKGNIITPENLINGRAAGVTVKTSGAPGSGSEIRIRGGGSLNANNQPLIVVDGLPLSNDNVGGGRSILSSINPNDIESFSILKDAAATAIYGNRASAGVIIIKTKKGTKDFQVDFNYTAGVYSLMNEIDVFSPEGFRDIIAQERPDDVDKLGNANTNWQDEIYRVANSFDHNLSVRGQLFDKIPVRLSLGRLDQQGIRLTSQFERNSVSTSINPTFFDDRLRINLNANYTRESNRFADGVEGAAIRFDPTQPVRDPNSPFGGFFEYYDPNNNNEPLLGTRNPVASLLQRRNVTDVDRFYGNLNLDYRFHFLPQVRAVVNFGFDDSSGSGTNELSRESINGQRFNDGTFNGSFSRFTSDIRNTLFDAYLKFDDDITDDISLRGTVGYSYQEFQNESFSTGETREEAQVDDSDVNTLPDVVLIGYIGRAFVSFKDKYIASYSIRRDGSSRFAEGNKWGTFQSAALSWNISDENFLEDSEVVSNLKLRASYGETGQQEIGPRIIGLESFATSQPTAQVIFGGAPLTAGFPNARNENLTWETAKTYNIGIDYGLFDNRITGTLDVYTRDTEDLFVVAPVPEGSNFTNTIEQNSGTLNTQGLEFGINALVFDAEGDSDKFDWNVNYNFTLLNQELDELANDSDIPVGGIGGGTGGFIQLHSVGHAPNSFWVFNQIYDDNGRPIEGAYADLNGDNIINDDDRYLFRDPDADITMGFQSTMNYKNFDFSFNMRASLGNYVYNNVNSARAQFQFLQDNTALGNIPTQVLETGFQNTSDVIRSDIYIENASFLRMDNFQLGYTFQDVVQKSSTLRVWAGMNNVFVITDYSGLDPEVFGGIDNTIFPRPQTFLMGLNFKF</sequence>
<feature type="domain" description="TonB-dependent receptor-like beta-barrel" evidence="13">
    <location>
        <begin position="387"/>
        <end position="764"/>
    </location>
</feature>
<dbReference type="FunFam" id="2.60.40.1120:FF:000003">
    <property type="entry name" value="Outer membrane protein Omp121"/>
    <property type="match status" value="1"/>
</dbReference>
<dbReference type="PROSITE" id="PS52016">
    <property type="entry name" value="TONB_DEPENDENT_REC_3"/>
    <property type="match status" value="1"/>
</dbReference>
<keyword evidence="16" id="KW-1185">Reference proteome</keyword>
<evidence type="ECO:0000256" key="9">
    <source>
        <dbReference type="ARBA" id="ARBA00023237"/>
    </source>
</evidence>
<evidence type="ECO:0000256" key="10">
    <source>
        <dbReference type="PROSITE-ProRule" id="PRU01360"/>
    </source>
</evidence>
<dbReference type="Gene3D" id="2.170.130.10">
    <property type="entry name" value="TonB-dependent receptor, plug domain"/>
    <property type="match status" value="1"/>
</dbReference>
<evidence type="ECO:0000256" key="4">
    <source>
        <dbReference type="ARBA" id="ARBA00022692"/>
    </source>
</evidence>
<evidence type="ECO:0000259" key="13">
    <source>
        <dbReference type="Pfam" id="PF00593"/>
    </source>
</evidence>
<dbReference type="GO" id="GO:0015344">
    <property type="term" value="F:siderophore uptake transmembrane transporter activity"/>
    <property type="evidence" value="ECO:0007669"/>
    <property type="project" value="TreeGrafter"/>
</dbReference>
<feature type="chain" id="PRO_5020433899" evidence="12">
    <location>
        <begin position="20"/>
        <end position="976"/>
    </location>
</feature>
<accession>A0A4U5TPB3</accession>
<dbReference type="PANTHER" id="PTHR30069:SF29">
    <property type="entry name" value="HEMOGLOBIN AND HEMOGLOBIN-HAPTOGLOBIN-BINDING PROTEIN 1-RELATED"/>
    <property type="match status" value="1"/>
</dbReference>
<dbReference type="PANTHER" id="PTHR30069">
    <property type="entry name" value="TONB-DEPENDENT OUTER MEMBRANE RECEPTOR"/>
    <property type="match status" value="1"/>
</dbReference>
<dbReference type="InterPro" id="IPR000531">
    <property type="entry name" value="Beta-barrel_TonB"/>
</dbReference>
<dbReference type="Pfam" id="PF00593">
    <property type="entry name" value="TonB_dep_Rec_b-barrel"/>
    <property type="match status" value="1"/>
</dbReference>
<dbReference type="Gene3D" id="2.40.170.20">
    <property type="entry name" value="TonB-dependent receptor, beta-barrel domain"/>
    <property type="match status" value="1"/>
</dbReference>
<evidence type="ECO:0000313" key="15">
    <source>
        <dbReference type="EMBL" id="TKS55937.1"/>
    </source>
</evidence>
<evidence type="ECO:0000256" key="12">
    <source>
        <dbReference type="SAM" id="SignalP"/>
    </source>
</evidence>
<dbReference type="InterPro" id="IPR039426">
    <property type="entry name" value="TonB-dep_rcpt-like"/>
</dbReference>
<dbReference type="OrthoDB" id="9768177at2"/>